<keyword evidence="2" id="KW-0285">Flavoprotein</keyword>
<keyword evidence="7" id="KW-1185">Reference proteome</keyword>
<dbReference type="Gene3D" id="3.40.30.120">
    <property type="match status" value="1"/>
</dbReference>
<dbReference type="Proteomes" id="UP000053398">
    <property type="component" value="Unassembled WGS sequence"/>
</dbReference>
<proteinExistence type="predicted"/>
<dbReference type="Gene3D" id="3.30.70.2450">
    <property type="match status" value="1"/>
</dbReference>
<comment type="caution">
    <text evidence="6">The sequence shown here is derived from an EMBL/GenBank/DDBJ whole genome shotgun (WGS) entry which is preliminary data.</text>
</comment>
<dbReference type="PANTHER" id="PTHR43004">
    <property type="entry name" value="TRK SYSTEM POTASSIUM UPTAKE PROTEIN"/>
    <property type="match status" value="1"/>
</dbReference>
<evidence type="ECO:0000313" key="7">
    <source>
        <dbReference type="Proteomes" id="UP000053398"/>
    </source>
</evidence>
<dbReference type="SUPFAM" id="SSF51905">
    <property type="entry name" value="FAD/NAD(P)-binding domain"/>
    <property type="match status" value="1"/>
</dbReference>
<evidence type="ECO:0000256" key="4">
    <source>
        <dbReference type="SAM" id="MobiDB-lite"/>
    </source>
</evidence>
<dbReference type="InterPro" id="IPR036188">
    <property type="entry name" value="FAD/NAD-bd_sf"/>
</dbReference>
<dbReference type="RefSeq" id="WP_059265789.1">
    <property type="nucleotide sequence ID" value="NZ_KQ948366.1"/>
</dbReference>
<organism evidence="6 7">
    <name type="scientific">Streptomyces corchorusii</name>
    <name type="common">Streptomyces chibaensis</name>
    <dbReference type="NCBI Taxonomy" id="1903"/>
    <lineage>
        <taxon>Bacteria</taxon>
        <taxon>Bacillati</taxon>
        <taxon>Actinomycetota</taxon>
        <taxon>Actinomycetes</taxon>
        <taxon>Kitasatosporales</taxon>
        <taxon>Streptomycetaceae</taxon>
        <taxon>Streptomyces</taxon>
    </lineage>
</organism>
<dbReference type="GO" id="GO:0016709">
    <property type="term" value="F:oxidoreductase activity, acting on paired donors, with incorporation or reduction of molecular oxygen, NAD(P)H as one donor, and incorporation of one atom of oxygen"/>
    <property type="evidence" value="ECO:0007669"/>
    <property type="project" value="UniProtKB-ARBA"/>
</dbReference>
<dbReference type="EMBL" id="LMWP01000043">
    <property type="protein sequence ID" value="KUN18482.1"/>
    <property type="molecule type" value="Genomic_DNA"/>
</dbReference>
<dbReference type="PRINTS" id="PR00420">
    <property type="entry name" value="RNGMNOXGNASE"/>
</dbReference>
<protein>
    <submittedName>
        <fullName evidence="6">Oxygenase</fullName>
    </submittedName>
</protein>
<evidence type="ECO:0000256" key="1">
    <source>
        <dbReference type="ARBA" id="ARBA00001974"/>
    </source>
</evidence>
<dbReference type="PANTHER" id="PTHR43004:SF19">
    <property type="entry name" value="BINDING MONOOXYGENASE, PUTATIVE (JCVI)-RELATED"/>
    <property type="match status" value="1"/>
</dbReference>
<sequence length="559" mass="59433">MDTEVLVVGAGPVGLTVAYELRRRDIGVRVVDKAAGPATTSRATATHARTLEIYDQMGTLADLLPRGLRVGHFSMHRSGRMLARLGTDYSELPTRFPFTLQVDQAATEEVLRERLSALGVDVEWNARVTELRRPPGGGAVEVRVEHTGGPVEEVTVPWLVGADGAHSFVRGRLGIPLLGESSETWLVADAVLDVDLPKDSLHWLHTGKGTVLLVPFAAPGKWRLLDTADVDGAEDPRLVAERFAAKIGRALGRGVEVSPPSWSSVFTIQQRMVKTMRSGRCFVAGDAAHVHSPASGQGLNTGIQDGYNLGWKLAQVVRGEAREELLDSYEAERVPVGAVLLDSTRTATALIALRNAAAPVLLPVGLGIVRRVAPLRRRIERRILRGMSGLALHYRDSPLTDGTPPGAGADDVLPRPGDRVSCSAETERTSPGWQALCAELADPRWLLLAFTDGSTRAGAELTRVQDDFRTAVSVRVVDPGGADPVGVASNGVGSAPLPDPGGSLRTGLGARAGEYLLIRPDGYLAGRGTLTGSGTLTARLAAFHLVPNGARVRPGEAPR</sequence>
<feature type="domain" description="FAD-binding" evidence="5">
    <location>
        <begin position="2"/>
        <end position="342"/>
    </location>
</feature>
<reference evidence="6 7" key="1">
    <citation type="submission" date="2015-10" db="EMBL/GenBank/DDBJ databases">
        <title>Draft genome sequence of Streptomyces corchorusii DSM 40340, type strain for the species Streptomyces corchorusii.</title>
        <authorList>
            <person name="Ruckert C."/>
            <person name="Winkler A."/>
            <person name="Kalinowski J."/>
            <person name="Kampfer P."/>
            <person name="Glaeser S."/>
        </authorList>
    </citation>
    <scope>NUCLEOTIDE SEQUENCE [LARGE SCALE GENOMIC DNA]</scope>
    <source>
        <strain evidence="6 7">DSM 40340</strain>
    </source>
</reference>
<comment type="cofactor">
    <cofactor evidence="1">
        <name>FAD</name>
        <dbReference type="ChEBI" id="CHEBI:57692"/>
    </cofactor>
</comment>
<dbReference type="InterPro" id="IPR002938">
    <property type="entry name" value="FAD-bd"/>
</dbReference>
<gene>
    <name evidence="6" type="ORF">AQJ11_34110</name>
</gene>
<keyword evidence="3" id="KW-0274">FAD</keyword>
<dbReference type="Pfam" id="PF01494">
    <property type="entry name" value="FAD_binding_3"/>
    <property type="match status" value="1"/>
</dbReference>
<dbReference type="AlphaFoldDB" id="A0A101PVJ8"/>
<feature type="region of interest" description="Disordered" evidence="4">
    <location>
        <begin position="395"/>
        <end position="427"/>
    </location>
</feature>
<dbReference type="InterPro" id="IPR050641">
    <property type="entry name" value="RIFMO-like"/>
</dbReference>
<evidence type="ECO:0000256" key="3">
    <source>
        <dbReference type="ARBA" id="ARBA00022827"/>
    </source>
</evidence>
<evidence type="ECO:0000256" key="2">
    <source>
        <dbReference type="ARBA" id="ARBA00022630"/>
    </source>
</evidence>
<name>A0A101PVJ8_STRCK</name>
<dbReference type="GO" id="GO:0071949">
    <property type="term" value="F:FAD binding"/>
    <property type="evidence" value="ECO:0007669"/>
    <property type="project" value="InterPro"/>
</dbReference>
<accession>A0A101PVJ8</accession>
<evidence type="ECO:0000313" key="6">
    <source>
        <dbReference type="EMBL" id="KUN18482.1"/>
    </source>
</evidence>
<dbReference type="Gene3D" id="3.50.50.60">
    <property type="entry name" value="FAD/NAD(P)-binding domain"/>
    <property type="match status" value="1"/>
</dbReference>
<evidence type="ECO:0000259" key="5">
    <source>
        <dbReference type="Pfam" id="PF01494"/>
    </source>
</evidence>